<dbReference type="Proteomes" id="UP000199702">
    <property type="component" value="Unassembled WGS sequence"/>
</dbReference>
<dbReference type="Pfam" id="PF13584">
    <property type="entry name" value="BatD"/>
    <property type="match status" value="2"/>
</dbReference>
<dbReference type="EMBL" id="FNYA01000003">
    <property type="protein sequence ID" value="SEI77281.1"/>
    <property type="molecule type" value="Genomic_DNA"/>
</dbReference>
<gene>
    <name evidence="2" type="ORF">SAMN05660918_1570</name>
</gene>
<dbReference type="RefSeq" id="WP_091310991.1">
    <property type="nucleotide sequence ID" value="NZ_CBCSJU010000008.1"/>
</dbReference>
<keyword evidence="1" id="KW-0472">Membrane</keyword>
<dbReference type="PANTHER" id="PTHR40940:SF2">
    <property type="entry name" value="BATD"/>
    <property type="match status" value="1"/>
</dbReference>
<evidence type="ECO:0000313" key="2">
    <source>
        <dbReference type="EMBL" id="SEI77281.1"/>
    </source>
</evidence>
<evidence type="ECO:0000256" key="1">
    <source>
        <dbReference type="SAM" id="Phobius"/>
    </source>
</evidence>
<protein>
    <submittedName>
        <fullName evidence="2">Oxygen tolerance</fullName>
    </submittedName>
</protein>
<keyword evidence="1" id="KW-1133">Transmembrane helix</keyword>
<organism evidence="2 3">
    <name type="scientific">Flavobacterium terrigena</name>
    <dbReference type="NCBI Taxonomy" id="402734"/>
    <lineage>
        <taxon>Bacteria</taxon>
        <taxon>Pseudomonadati</taxon>
        <taxon>Bacteroidota</taxon>
        <taxon>Flavobacteriia</taxon>
        <taxon>Flavobacteriales</taxon>
        <taxon>Flavobacteriaceae</taxon>
        <taxon>Flavobacterium</taxon>
    </lineage>
</organism>
<reference evidence="3" key="1">
    <citation type="submission" date="2016-10" db="EMBL/GenBank/DDBJ databases">
        <authorList>
            <person name="Varghese N."/>
            <person name="Submissions S."/>
        </authorList>
    </citation>
    <scope>NUCLEOTIDE SEQUENCE [LARGE SCALE GENOMIC DNA]</scope>
    <source>
        <strain evidence="3">DSM 17934</strain>
    </source>
</reference>
<dbReference type="PANTHER" id="PTHR40940">
    <property type="entry name" value="PROTEIN BATD-RELATED"/>
    <property type="match status" value="1"/>
</dbReference>
<accession>A0A1H6TB92</accession>
<sequence>MKMIIKIVLTAILLPFLALSQVKLEVKIEKTNLKLGEVTQVNYVFNEEGKNFVPPSFAGFNKGGSYVSSNEVYDNGVYSIQQVYTFVIQAVKAGKVTISPANIRFDGKVYSSKPVLVSVSKEKVSEVIQRNQNPPPIPKQTATSKTIAGSNNLLFVDVEVNKTSAFVNEPVEVYYRIYLAPNLDVELNKKIATKFNNFWSQTEDIQGGWERSVVNNHVFKSKVFKKAILYPQKTGKLEITPITLDLNINYPTGDYDFFGQPEYSMARREVVSNTKHIQVNPLPEKGKPDNFTGAVGKFEFNVNVQKSELKSGESLQLDLIVSGNGNLKLFEIPKPSLPSNFEIFEPKHQEFISENMKGISGKIMDSYTVIPQEKGVFKLKPQQFSFFDVQSKSYKTISSDAVDLNVLQGENQANIAATSKSKSVVAAQKEEAKSGFEFTFMHFIGAVSLAGFALLFFALKRNKKTVEEEVVTEVKPVKKDFSVTEIQDFISNKELFYQKMEVKIAEFLQHKFSLEKADFNKENIIQKFQEHNVSPENTTDFIGLLQSCEKARYMPTSDANMQLDFEKLQHLVKVIGV</sequence>
<dbReference type="AlphaFoldDB" id="A0A1H6TB92"/>
<dbReference type="OrthoDB" id="2079210at2"/>
<proteinExistence type="predicted"/>
<keyword evidence="3" id="KW-1185">Reference proteome</keyword>
<feature type="transmembrane region" description="Helical" evidence="1">
    <location>
        <begin position="440"/>
        <end position="459"/>
    </location>
</feature>
<evidence type="ECO:0000313" key="3">
    <source>
        <dbReference type="Proteomes" id="UP000199702"/>
    </source>
</evidence>
<dbReference type="STRING" id="402734.SAMN05660918_1570"/>
<keyword evidence="1" id="KW-0812">Transmembrane</keyword>
<dbReference type="InterPro" id="IPR025738">
    <property type="entry name" value="BatD"/>
</dbReference>
<name>A0A1H6TB92_9FLAO</name>